<organism evidence="1 2">
    <name type="scientific">Allacma fusca</name>
    <dbReference type="NCBI Taxonomy" id="39272"/>
    <lineage>
        <taxon>Eukaryota</taxon>
        <taxon>Metazoa</taxon>
        <taxon>Ecdysozoa</taxon>
        <taxon>Arthropoda</taxon>
        <taxon>Hexapoda</taxon>
        <taxon>Collembola</taxon>
        <taxon>Symphypleona</taxon>
        <taxon>Sminthuridae</taxon>
        <taxon>Allacma</taxon>
    </lineage>
</organism>
<feature type="non-terminal residue" evidence="1">
    <location>
        <position position="71"/>
    </location>
</feature>
<reference evidence="1" key="1">
    <citation type="submission" date="2021-06" db="EMBL/GenBank/DDBJ databases">
        <authorList>
            <person name="Hodson N. C."/>
            <person name="Mongue J. A."/>
            <person name="Jaron S. K."/>
        </authorList>
    </citation>
    <scope>NUCLEOTIDE SEQUENCE</scope>
</reference>
<sequence>VLFTRELARRLGPNSNITCYALCPGLVFTVKIKDQNIFLRLLFNTLKYLSHFELEEGCLTTLHCALSNKAG</sequence>
<proteinExistence type="predicted"/>
<name>A0A8J2NVS5_9HEXA</name>
<protein>
    <submittedName>
        <fullName evidence="1">Uncharacterized protein</fullName>
    </submittedName>
</protein>
<evidence type="ECO:0000313" key="1">
    <source>
        <dbReference type="EMBL" id="CAG7716205.1"/>
    </source>
</evidence>
<evidence type="ECO:0000313" key="2">
    <source>
        <dbReference type="Proteomes" id="UP000708208"/>
    </source>
</evidence>
<accession>A0A8J2NVS5</accession>
<comment type="caution">
    <text evidence="1">The sequence shown here is derived from an EMBL/GenBank/DDBJ whole genome shotgun (WGS) entry which is preliminary data.</text>
</comment>
<dbReference type="EMBL" id="CAJVCH010036705">
    <property type="protein sequence ID" value="CAG7716205.1"/>
    <property type="molecule type" value="Genomic_DNA"/>
</dbReference>
<gene>
    <name evidence="1" type="ORF">AFUS01_LOCUS5729</name>
</gene>
<dbReference type="OrthoDB" id="191139at2759"/>
<dbReference type="Proteomes" id="UP000708208">
    <property type="component" value="Unassembled WGS sequence"/>
</dbReference>
<feature type="non-terminal residue" evidence="1">
    <location>
        <position position="1"/>
    </location>
</feature>
<dbReference type="AlphaFoldDB" id="A0A8J2NVS5"/>
<keyword evidence="2" id="KW-1185">Reference proteome</keyword>